<dbReference type="EMBL" id="SLVV01000006">
    <property type="protein sequence ID" value="TCN25164.1"/>
    <property type="molecule type" value="Genomic_DNA"/>
</dbReference>
<keyword evidence="4" id="KW-1185">Reference proteome</keyword>
<protein>
    <submittedName>
        <fullName evidence="3">Uncharacterized protein YndB with AHSA1/START domain</fullName>
    </submittedName>
</protein>
<feature type="domain" description="Activator of Hsp90 ATPase homologue 1/2-like C-terminal" evidence="2">
    <location>
        <begin position="17"/>
        <end position="139"/>
    </location>
</feature>
<proteinExistence type="inferred from homology"/>
<accession>A0A4R2BGY3</accession>
<dbReference type="Gene3D" id="3.30.530.20">
    <property type="match status" value="1"/>
</dbReference>
<evidence type="ECO:0000313" key="4">
    <source>
        <dbReference type="Proteomes" id="UP000295689"/>
    </source>
</evidence>
<name>A0A4R2BGY3_9BACI</name>
<evidence type="ECO:0000256" key="1">
    <source>
        <dbReference type="ARBA" id="ARBA00006817"/>
    </source>
</evidence>
<comment type="caution">
    <text evidence="3">The sequence shown here is derived from an EMBL/GenBank/DDBJ whole genome shotgun (WGS) entry which is preliminary data.</text>
</comment>
<gene>
    <name evidence="3" type="ORF">EV146_106368</name>
</gene>
<evidence type="ECO:0000259" key="2">
    <source>
        <dbReference type="Pfam" id="PF08327"/>
    </source>
</evidence>
<dbReference type="InterPro" id="IPR023393">
    <property type="entry name" value="START-like_dom_sf"/>
</dbReference>
<organism evidence="3 4">
    <name type="scientific">Mesobacillus foraminis</name>
    <dbReference type="NCBI Taxonomy" id="279826"/>
    <lineage>
        <taxon>Bacteria</taxon>
        <taxon>Bacillati</taxon>
        <taxon>Bacillota</taxon>
        <taxon>Bacilli</taxon>
        <taxon>Bacillales</taxon>
        <taxon>Bacillaceae</taxon>
        <taxon>Mesobacillus</taxon>
    </lineage>
</organism>
<dbReference type="AlphaFoldDB" id="A0A4R2BGY3"/>
<dbReference type="InterPro" id="IPR013538">
    <property type="entry name" value="ASHA1/2-like_C"/>
</dbReference>
<dbReference type="SUPFAM" id="SSF55961">
    <property type="entry name" value="Bet v1-like"/>
    <property type="match status" value="1"/>
</dbReference>
<reference evidence="3 4" key="1">
    <citation type="journal article" date="2015" name="Stand. Genomic Sci.">
        <title>Genomic Encyclopedia of Bacterial and Archaeal Type Strains, Phase III: the genomes of soil and plant-associated and newly described type strains.</title>
        <authorList>
            <person name="Whitman W.B."/>
            <person name="Woyke T."/>
            <person name="Klenk H.P."/>
            <person name="Zhou Y."/>
            <person name="Lilburn T.G."/>
            <person name="Beck B.J."/>
            <person name="De Vos P."/>
            <person name="Vandamme P."/>
            <person name="Eisen J.A."/>
            <person name="Garrity G."/>
            <person name="Hugenholtz P."/>
            <person name="Kyrpides N.C."/>
        </authorList>
    </citation>
    <scope>NUCLEOTIDE SEQUENCE [LARGE SCALE GENOMIC DNA]</scope>
    <source>
        <strain evidence="3 4">CV53</strain>
    </source>
</reference>
<comment type="similarity">
    <text evidence="1">Belongs to the AHA1 family.</text>
</comment>
<evidence type="ECO:0000313" key="3">
    <source>
        <dbReference type="EMBL" id="TCN25164.1"/>
    </source>
</evidence>
<dbReference type="Proteomes" id="UP000295689">
    <property type="component" value="Unassembled WGS sequence"/>
</dbReference>
<dbReference type="CDD" id="cd08901">
    <property type="entry name" value="SRPBCC_CalC_Aha1-like_8"/>
    <property type="match status" value="1"/>
</dbReference>
<sequence>MIDLNTKITTKFKIHKPVHEVFEAIVDPEKIGNFWFSSSSERWEQGKAITLRYKEYEAEGVIQVSEVVENKKIVFSWGSENDEETVVSISLKESENHTYTIIEINESGFREDDPDVVTKMLGQKEGWVFMLSCLKAYLENGITDMRGSLIH</sequence>
<dbReference type="Pfam" id="PF08327">
    <property type="entry name" value="AHSA1"/>
    <property type="match status" value="1"/>
</dbReference>